<dbReference type="InterPro" id="IPR003825">
    <property type="entry name" value="Colicin-V_CvpA"/>
</dbReference>
<keyword evidence="6" id="KW-0378">Hydrolase</keyword>
<reference evidence="6 7" key="1">
    <citation type="submission" date="2018-11" db="EMBL/GenBank/DDBJ databases">
        <authorList>
            <person name="Da X."/>
        </authorList>
    </citation>
    <scope>NUCLEOTIDE SEQUENCE [LARGE SCALE GENOMIC DNA]</scope>
    <source>
        <strain evidence="6 7">S14-144</strain>
    </source>
</reference>
<dbReference type="InterPro" id="IPR043504">
    <property type="entry name" value="Peptidase_S1_PA_chymotrypsin"/>
</dbReference>
<evidence type="ECO:0000256" key="1">
    <source>
        <dbReference type="ARBA" id="ARBA00004141"/>
    </source>
</evidence>
<gene>
    <name evidence="6" type="ORF">EH165_02205</name>
</gene>
<dbReference type="InterPro" id="IPR009003">
    <property type="entry name" value="Peptidase_S1_PA"/>
</dbReference>
<feature type="transmembrane region" description="Helical" evidence="5">
    <location>
        <begin position="97"/>
        <end position="120"/>
    </location>
</feature>
<keyword evidence="2 5" id="KW-0812">Transmembrane</keyword>
<dbReference type="InterPro" id="IPR047680">
    <property type="entry name" value="MarP-like"/>
</dbReference>
<evidence type="ECO:0000256" key="4">
    <source>
        <dbReference type="ARBA" id="ARBA00023136"/>
    </source>
</evidence>
<keyword evidence="3 5" id="KW-1133">Transmembrane helix</keyword>
<dbReference type="NCBIfam" id="NF033740">
    <property type="entry name" value="MarP_fam_protase"/>
    <property type="match status" value="1"/>
</dbReference>
<dbReference type="GO" id="GO:0006508">
    <property type="term" value="P:proteolysis"/>
    <property type="evidence" value="ECO:0007669"/>
    <property type="project" value="UniProtKB-KW"/>
</dbReference>
<dbReference type="SUPFAM" id="SSF50494">
    <property type="entry name" value="Trypsin-like serine proteases"/>
    <property type="match status" value="1"/>
</dbReference>
<dbReference type="RefSeq" id="WP_124797834.1">
    <property type="nucleotide sequence ID" value="NZ_CP034170.1"/>
</dbReference>
<dbReference type="Proteomes" id="UP000268084">
    <property type="component" value="Chromosome"/>
</dbReference>
<evidence type="ECO:0000256" key="2">
    <source>
        <dbReference type="ARBA" id="ARBA00022692"/>
    </source>
</evidence>
<dbReference type="GO" id="GO:0016020">
    <property type="term" value="C:membrane"/>
    <property type="evidence" value="ECO:0007669"/>
    <property type="project" value="UniProtKB-SubCell"/>
</dbReference>
<proteinExistence type="predicted"/>
<feature type="transmembrane region" description="Helical" evidence="5">
    <location>
        <begin position="55"/>
        <end position="76"/>
    </location>
</feature>
<dbReference type="GO" id="GO:0004252">
    <property type="term" value="F:serine-type endopeptidase activity"/>
    <property type="evidence" value="ECO:0007669"/>
    <property type="project" value="InterPro"/>
</dbReference>
<reference evidence="6 7" key="2">
    <citation type="submission" date="2018-12" db="EMBL/GenBank/DDBJ databases">
        <title>Nakamurella antarcticus sp. nov., isolated from Antarctica South Shetland Islands soil.</title>
        <authorList>
            <person name="Peng F."/>
        </authorList>
    </citation>
    <scope>NUCLEOTIDE SEQUENCE [LARGE SCALE GENOMIC DNA]</scope>
    <source>
        <strain evidence="6 7">S14-144</strain>
    </source>
</reference>
<evidence type="ECO:0000256" key="5">
    <source>
        <dbReference type="SAM" id="Phobius"/>
    </source>
</evidence>
<keyword evidence="6" id="KW-0645">Protease</keyword>
<evidence type="ECO:0000313" key="7">
    <source>
        <dbReference type="Proteomes" id="UP000268084"/>
    </source>
</evidence>
<dbReference type="Pfam" id="PF13365">
    <property type="entry name" value="Trypsin_2"/>
    <property type="match status" value="1"/>
</dbReference>
<comment type="subcellular location">
    <subcellularLocation>
        <location evidence="1">Membrane</location>
        <topology evidence="1">Multi-pass membrane protein</topology>
    </subcellularLocation>
</comment>
<dbReference type="Gene3D" id="2.40.10.10">
    <property type="entry name" value="Trypsin-like serine proteases"/>
    <property type="match status" value="2"/>
</dbReference>
<dbReference type="PANTHER" id="PTHR43019:SF23">
    <property type="entry name" value="PROTEASE DO-LIKE 5, CHLOROPLASTIC"/>
    <property type="match status" value="1"/>
</dbReference>
<dbReference type="EMBL" id="CP034170">
    <property type="protein sequence ID" value="AZI57149.1"/>
    <property type="molecule type" value="Genomic_DNA"/>
</dbReference>
<dbReference type="PANTHER" id="PTHR43019">
    <property type="entry name" value="SERINE ENDOPROTEASE DEGS"/>
    <property type="match status" value="1"/>
</dbReference>
<feature type="transmembrane region" description="Helical" evidence="5">
    <location>
        <begin position="6"/>
        <end position="24"/>
    </location>
</feature>
<protein>
    <submittedName>
        <fullName evidence="6">Serine protease</fullName>
    </submittedName>
</protein>
<sequence length="393" mass="39923">MTFIDAIVVVLVVAGAWAGFRQGFITAVVSLLGAVFGALLALTIAPKLLASESEWGRTAIGLIILLTGILLGELLGDWAGRVLSQQITWKPAKAADRALGAVGQGLAVLALAWLVALPLASVPAPTLTSAVRNSVVLTQINSLLPNGASAVSAQLRNLLDSTGFPQILDPLAPTPITPVDTPDAELAGGPVAAAAQISVLKIRSNAPTCGKLLSGSGFVIGPERVLTNAHVVGGATRTVVETPEGILEATVVSYDADRDLAVLYVPGLTAPALKFSTEGVNSADDAIVIGYPGGGPYTASPARVRSEFDLRGPNIYGTSTVERNVYILRAQVRPGNSGGPLLDPAGDVIGVVFGSAIDDSETGFALTVDEVSSTVAAGLTDTSAAPTGACALH</sequence>
<dbReference type="KEGG" id="nak:EH165_02205"/>
<keyword evidence="4 5" id="KW-0472">Membrane</keyword>
<organism evidence="6 7">
    <name type="scientific">Nakamurella antarctica</name>
    <dbReference type="NCBI Taxonomy" id="1902245"/>
    <lineage>
        <taxon>Bacteria</taxon>
        <taxon>Bacillati</taxon>
        <taxon>Actinomycetota</taxon>
        <taxon>Actinomycetes</taxon>
        <taxon>Nakamurellales</taxon>
        <taxon>Nakamurellaceae</taxon>
        <taxon>Nakamurella</taxon>
    </lineage>
</organism>
<dbReference type="GO" id="GO:0009403">
    <property type="term" value="P:toxin biosynthetic process"/>
    <property type="evidence" value="ECO:0007669"/>
    <property type="project" value="InterPro"/>
</dbReference>
<accession>A0A3G8ZIF0</accession>
<keyword evidence="7" id="KW-1185">Reference proteome</keyword>
<dbReference type="Pfam" id="PF02674">
    <property type="entry name" value="Colicin_V"/>
    <property type="match status" value="1"/>
</dbReference>
<dbReference type="PRINTS" id="PR00834">
    <property type="entry name" value="PROTEASES2C"/>
</dbReference>
<evidence type="ECO:0000256" key="3">
    <source>
        <dbReference type="ARBA" id="ARBA00022989"/>
    </source>
</evidence>
<dbReference type="AlphaFoldDB" id="A0A3G8ZIF0"/>
<feature type="transmembrane region" description="Helical" evidence="5">
    <location>
        <begin position="31"/>
        <end position="49"/>
    </location>
</feature>
<dbReference type="OrthoDB" id="9766361at2"/>
<evidence type="ECO:0000313" key="6">
    <source>
        <dbReference type="EMBL" id="AZI57149.1"/>
    </source>
</evidence>
<name>A0A3G8ZIF0_9ACTN</name>
<dbReference type="InterPro" id="IPR001940">
    <property type="entry name" value="Peptidase_S1C"/>
</dbReference>